<dbReference type="InterPro" id="IPR036291">
    <property type="entry name" value="NAD(P)-bd_dom_sf"/>
</dbReference>
<dbReference type="InterPro" id="IPR015815">
    <property type="entry name" value="HIBADH-related"/>
</dbReference>
<dbReference type="InterPro" id="IPR029154">
    <property type="entry name" value="HIBADH-like_NADP-bd"/>
</dbReference>
<dbReference type="PANTHER" id="PTHR43580:SF2">
    <property type="entry name" value="CYTOKINE-LIKE NUCLEAR FACTOR N-PAC"/>
    <property type="match status" value="1"/>
</dbReference>
<proteinExistence type="predicted"/>
<feature type="domain" description="6-phosphogluconate dehydrogenase NADP-binding" evidence="3">
    <location>
        <begin position="4"/>
        <end position="157"/>
    </location>
</feature>
<dbReference type="SUPFAM" id="SSF51735">
    <property type="entry name" value="NAD(P)-binding Rossmann-fold domains"/>
    <property type="match status" value="1"/>
</dbReference>
<accession>A0ABX1TQS3</accession>
<dbReference type="Gene3D" id="3.40.50.720">
    <property type="entry name" value="NAD(P)-binding Rossmann-like Domain"/>
    <property type="match status" value="1"/>
</dbReference>
<reference evidence="5 6" key="1">
    <citation type="submission" date="2019-03" db="EMBL/GenBank/DDBJ databases">
        <title>Metabolic reconstructions from genomes of highly enriched 'Candidatus Accumulibacter' and 'Candidatus Competibacter' bioreactor populations.</title>
        <authorList>
            <person name="Annavajhala M.K."/>
            <person name="Welles L."/>
            <person name="Abbas B."/>
            <person name="Sorokin D."/>
            <person name="Park H."/>
            <person name="Van Loosdrecht M."/>
            <person name="Chandran K."/>
        </authorList>
    </citation>
    <scope>NUCLEOTIDE SEQUENCE [LARGE SCALE GENOMIC DNA]</scope>
    <source>
        <strain evidence="5 6">SBR_G</strain>
    </source>
</reference>
<protein>
    <submittedName>
        <fullName evidence="5">NAD(P)-dependent oxidoreductase</fullName>
    </submittedName>
</protein>
<evidence type="ECO:0000259" key="4">
    <source>
        <dbReference type="Pfam" id="PF14833"/>
    </source>
</evidence>
<dbReference type="RefSeq" id="WP_169250282.1">
    <property type="nucleotide sequence ID" value="NZ_SPMZ01000073.1"/>
</dbReference>
<gene>
    <name evidence="5" type="ORF">E4P82_18570</name>
</gene>
<evidence type="ECO:0000259" key="3">
    <source>
        <dbReference type="Pfam" id="PF03446"/>
    </source>
</evidence>
<dbReference type="InterPro" id="IPR013328">
    <property type="entry name" value="6PGD_dom2"/>
</dbReference>
<dbReference type="InterPro" id="IPR006115">
    <property type="entry name" value="6PGDH_NADP-bd"/>
</dbReference>
<dbReference type="EMBL" id="SPMZ01000073">
    <property type="protein sequence ID" value="NMQ21017.1"/>
    <property type="molecule type" value="Genomic_DNA"/>
</dbReference>
<keyword evidence="1" id="KW-0560">Oxidoreductase</keyword>
<dbReference type="SUPFAM" id="SSF48179">
    <property type="entry name" value="6-phosphogluconate dehydrogenase C-terminal domain-like"/>
    <property type="match status" value="1"/>
</dbReference>
<dbReference type="InterPro" id="IPR002204">
    <property type="entry name" value="3-OH-isobutyrate_DH-rel_CS"/>
</dbReference>
<keyword evidence="2" id="KW-0520">NAD</keyword>
<dbReference type="PROSITE" id="PS00895">
    <property type="entry name" value="3_HYDROXYISOBUT_DH"/>
    <property type="match status" value="1"/>
</dbReference>
<dbReference type="InterPro" id="IPR051265">
    <property type="entry name" value="HIBADH-related_NP60_sf"/>
</dbReference>
<dbReference type="InterPro" id="IPR008927">
    <property type="entry name" value="6-PGluconate_DH-like_C_sf"/>
</dbReference>
<dbReference type="Gene3D" id="1.10.1040.10">
    <property type="entry name" value="N-(1-d-carboxylethyl)-l-norvaline Dehydrogenase, domain 2"/>
    <property type="match status" value="1"/>
</dbReference>
<evidence type="ECO:0000256" key="1">
    <source>
        <dbReference type="ARBA" id="ARBA00023002"/>
    </source>
</evidence>
<organism evidence="5 6">
    <name type="scientific">Candidatus Competibacter phosphatis</name>
    <dbReference type="NCBI Taxonomy" id="221280"/>
    <lineage>
        <taxon>Bacteria</taxon>
        <taxon>Pseudomonadati</taxon>
        <taxon>Pseudomonadota</taxon>
        <taxon>Gammaproteobacteria</taxon>
        <taxon>Candidatus Competibacteraceae</taxon>
        <taxon>Candidatus Competibacter</taxon>
    </lineage>
</organism>
<dbReference type="Pfam" id="PF14833">
    <property type="entry name" value="NAD_binding_11"/>
    <property type="match status" value="1"/>
</dbReference>
<evidence type="ECO:0000313" key="6">
    <source>
        <dbReference type="Proteomes" id="UP000760480"/>
    </source>
</evidence>
<sequence length="297" mass="31414">MTETVGFIGLGSMGLPMARRLLDAGYALRVYNRTPGKAVELLERGAREMKTPAETVEPGGIVITMLANDAALETVTLGEHGMAAVLGADGIHLSMSTVSPHLARRLAEAHRAHGSHYLAAPVLGRPTAAAAGKLFILLSGMAAAKHRVSPLLEAMGQGTHDLGEDPAQGHIAKLAANFMILASIETYAETLTFAEKNGIGRMEMMKLLTGTILNAPLFHLYGELLAKEEYTAPGFKLALGLKDIELILETGANSRMPLPAADLVHNRLLTALAKGRGKLDMTALALGVSEDAGLRRE</sequence>
<dbReference type="PANTHER" id="PTHR43580">
    <property type="entry name" value="OXIDOREDUCTASE GLYR1-RELATED"/>
    <property type="match status" value="1"/>
</dbReference>
<feature type="domain" description="3-hydroxyisobutyrate dehydrogenase-like NAD-binding" evidence="4">
    <location>
        <begin position="168"/>
        <end position="284"/>
    </location>
</feature>
<evidence type="ECO:0000313" key="5">
    <source>
        <dbReference type="EMBL" id="NMQ21017.1"/>
    </source>
</evidence>
<dbReference type="PIRSF" id="PIRSF000103">
    <property type="entry name" value="HIBADH"/>
    <property type="match status" value="1"/>
</dbReference>
<evidence type="ECO:0000256" key="2">
    <source>
        <dbReference type="ARBA" id="ARBA00023027"/>
    </source>
</evidence>
<dbReference type="Pfam" id="PF03446">
    <property type="entry name" value="NAD_binding_2"/>
    <property type="match status" value="1"/>
</dbReference>
<keyword evidence="6" id="KW-1185">Reference proteome</keyword>
<comment type="caution">
    <text evidence="5">The sequence shown here is derived from an EMBL/GenBank/DDBJ whole genome shotgun (WGS) entry which is preliminary data.</text>
</comment>
<dbReference type="Proteomes" id="UP000760480">
    <property type="component" value="Unassembled WGS sequence"/>
</dbReference>
<name>A0ABX1TQS3_9GAMM</name>